<evidence type="ECO:0000259" key="8">
    <source>
        <dbReference type="Pfam" id="PF20684"/>
    </source>
</evidence>
<comment type="similarity">
    <text evidence="5">Belongs to the SAT4 family.</text>
</comment>
<protein>
    <recommendedName>
        <fullName evidence="8">Rhodopsin domain-containing protein</fullName>
    </recommendedName>
</protein>
<dbReference type="GO" id="GO:0016020">
    <property type="term" value="C:membrane"/>
    <property type="evidence" value="ECO:0007669"/>
    <property type="project" value="UniProtKB-SubCell"/>
</dbReference>
<feature type="non-terminal residue" evidence="10">
    <location>
        <position position="1"/>
    </location>
</feature>
<dbReference type="PANTHER" id="PTHR33048">
    <property type="entry name" value="PTH11-LIKE INTEGRAL MEMBRANE PROTEIN (AFU_ORTHOLOGUE AFUA_5G11245)"/>
    <property type="match status" value="1"/>
</dbReference>
<evidence type="ECO:0000313" key="11">
    <source>
        <dbReference type="Proteomes" id="UP000729357"/>
    </source>
</evidence>
<evidence type="ECO:0000256" key="6">
    <source>
        <dbReference type="SAM" id="MobiDB-lite"/>
    </source>
</evidence>
<keyword evidence="4 7" id="KW-0472">Membrane</keyword>
<organism evidence="10 11">
    <name type="scientific">Aureobasidium melanogenum</name>
    <name type="common">Aureobasidium pullulans var. melanogenum</name>
    <dbReference type="NCBI Taxonomy" id="46634"/>
    <lineage>
        <taxon>Eukaryota</taxon>
        <taxon>Fungi</taxon>
        <taxon>Dikarya</taxon>
        <taxon>Ascomycota</taxon>
        <taxon>Pezizomycotina</taxon>
        <taxon>Dothideomycetes</taxon>
        <taxon>Dothideomycetidae</taxon>
        <taxon>Dothideales</taxon>
        <taxon>Saccotheciaceae</taxon>
        <taxon>Aureobasidium</taxon>
    </lineage>
</organism>
<evidence type="ECO:0000256" key="4">
    <source>
        <dbReference type="ARBA" id="ARBA00023136"/>
    </source>
</evidence>
<feature type="domain" description="Rhodopsin" evidence="8">
    <location>
        <begin position="35"/>
        <end position="275"/>
    </location>
</feature>
<feature type="transmembrane region" description="Helical" evidence="7">
    <location>
        <begin position="210"/>
        <end position="228"/>
    </location>
</feature>
<keyword evidence="2 7" id="KW-0812">Transmembrane</keyword>
<evidence type="ECO:0000313" key="9">
    <source>
        <dbReference type="EMBL" id="KAG9701019.1"/>
    </source>
</evidence>
<evidence type="ECO:0000256" key="1">
    <source>
        <dbReference type="ARBA" id="ARBA00004141"/>
    </source>
</evidence>
<evidence type="ECO:0000256" key="5">
    <source>
        <dbReference type="ARBA" id="ARBA00038359"/>
    </source>
</evidence>
<sequence>MADQVPTLDNLGSIPQSLFTGTVAILAVAWVSAVLRVYVRSVMMRSFGWDDWTIMLAITAFTVQCGYIINVTRMELQPQKYNNVSGISTLVTDIIAFSGSYAITGVFLKISLGFFFLRIIIEPWQRMVIYICMAVSIIFGLIYFGIITFGCGDPKQYLIRTVENQCISVTGVVIPATYVHTALNATTDWIMALLPILTIWKLSMPRITKFWAYLLLALGAAGSIVSLIRFGYVEGIRPGKHFFKQSAKFALYSIFEPGLGIAAVNFATLRPLFKKCLEGAKSVSYSQGSRSHGGRKTPSMIPDIQLKGLPLSRSRPGDGFRTFDKSEDDDSRGWTEFSISTQDLEKAQNTRWPQSSRPF</sequence>
<dbReference type="Pfam" id="PF20684">
    <property type="entry name" value="Fung_rhodopsin"/>
    <property type="match status" value="1"/>
</dbReference>
<dbReference type="AlphaFoldDB" id="A0A9P8FFK1"/>
<dbReference type="InterPro" id="IPR052337">
    <property type="entry name" value="SAT4-like"/>
</dbReference>
<dbReference type="OrthoDB" id="4682787at2759"/>
<evidence type="ECO:0000256" key="2">
    <source>
        <dbReference type="ARBA" id="ARBA00022692"/>
    </source>
</evidence>
<accession>A0A9P8FFK1</accession>
<feature type="transmembrane region" description="Helical" evidence="7">
    <location>
        <begin position="90"/>
        <end position="116"/>
    </location>
</feature>
<dbReference type="InterPro" id="IPR049326">
    <property type="entry name" value="Rhodopsin_dom_fungi"/>
</dbReference>
<gene>
    <name evidence="9" type="ORF">KCU76_g338</name>
    <name evidence="10" type="ORF">KCU98_g13360</name>
</gene>
<dbReference type="EMBL" id="JAHFXS010002446">
    <property type="protein sequence ID" value="KAG9972258.1"/>
    <property type="molecule type" value="Genomic_DNA"/>
</dbReference>
<comment type="subcellular location">
    <subcellularLocation>
        <location evidence="1">Membrane</location>
        <topology evidence="1">Multi-pass membrane protein</topology>
    </subcellularLocation>
</comment>
<feature type="compositionally biased region" description="Basic and acidic residues" evidence="6">
    <location>
        <begin position="315"/>
        <end position="325"/>
    </location>
</feature>
<feature type="transmembrane region" description="Helical" evidence="7">
    <location>
        <begin position="18"/>
        <end position="39"/>
    </location>
</feature>
<feature type="transmembrane region" description="Helical" evidence="7">
    <location>
        <begin position="128"/>
        <end position="149"/>
    </location>
</feature>
<reference evidence="10" key="2">
    <citation type="submission" date="2021-08" db="EMBL/GenBank/DDBJ databases">
        <authorList>
            <person name="Gostincar C."/>
            <person name="Sun X."/>
            <person name="Song Z."/>
            <person name="Gunde-Cimerman N."/>
        </authorList>
    </citation>
    <scope>NUCLEOTIDE SEQUENCE</scope>
    <source>
        <strain evidence="10">EXF-9298</strain>
        <strain evidence="9">EXF-9911</strain>
    </source>
</reference>
<dbReference type="EMBL" id="JAHFXF010000006">
    <property type="protein sequence ID" value="KAG9701019.1"/>
    <property type="molecule type" value="Genomic_DNA"/>
</dbReference>
<feature type="transmembrane region" description="Helical" evidence="7">
    <location>
        <begin position="51"/>
        <end position="70"/>
    </location>
</feature>
<proteinExistence type="inferred from homology"/>
<evidence type="ECO:0000256" key="7">
    <source>
        <dbReference type="SAM" id="Phobius"/>
    </source>
</evidence>
<feature type="region of interest" description="Disordered" evidence="6">
    <location>
        <begin position="308"/>
        <end position="359"/>
    </location>
</feature>
<feature type="compositionally biased region" description="Polar residues" evidence="6">
    <location>
        <begin position="349"/>
        <end position="359"/>
    </location>
</feature>
<comment type="caution">
    <text evidence="10">The sequence shown here is derived from an EMBL/GenBank/DDBJ whole genome shotgun (WGS) entry which is preliminary data.</text>
</comment>
<keyword evidence="11" id="KW-1185">Reference proteome</keyword>
<dbReference type="Proteomes" id="UP000729357">
    <property type="component" value="Unassembled WGS sequence"/>
</dbReference>
<dbReference type="Proteomes" id="UP000779574">
    <property type="component" value="Unassembled WGS sequence"/>
</dbReference>
<evidence type="ECO:0000256" key="3">
    <source>
        <dbReference type="ARBA" id="ARBA00022989"/>
    </source>
</evidence>
<reference evidence="10" key="1">
    <citation type="journal article" date="2021" name="J Fungi (Basel)">
        <title>Virulence traits and population genomics of the black yeast Aureobasidium melanogenum.</title>
        <authorList>
            <person name="Cernosa A."/>
            <person name="Sun X."/>
            <person name="Gostincar C."/>
            <person name="Fang C."/>
            <person name="Gunde-Cimerman N."/>
            <person name="Song Z."/>
        </authorList>
    </citation>
    <scope>NUCLEOTIDE SEQUENCE</scope>
    <source>
        <strain evidence="10">EXF-9298</strain>
        <strain evidence="9">EXF-9911</strain>
    </source>
</reference>
<keyword evidence="3 7" id="KW-1133">Transmembrane helix</keyword>
<evidence type="ECO:0000313" key="10">
    <source>
        <dbReference type="EMBL" id="KAG9972258.1"/>
    </source>
</evidence>
<dbReference type="PANTHER" id="PTHR33048:SF96">
    <property type="entry name" value="INTEGRAL MEMBRANE PROTEIN"/>
    <property type="match status" value="1"/>
</dbReference>
<name>A0A9P8FFK1_AURME</name>